<comment type="subunit">
    <text evidence="6">Part of the ribosomal stalk of the 50S ribosomal subunit. The N-terminus interacts with L11 and the large rRNA to form the base of the stalk. The C-terminus forms an elongated spine to which L12 dimers bind in a sequential fashion forming a multimeric L10(L12)X complex.</text>
</comment>
<dbReference type="PROSITE" id="PS01109">
    <property type="entry name" value="RIBOSOMAL_L10"/>
    <property type="match status" value="1"/>
</dbReference>
<dbReference type="HAMAP" id="MF_00362">
    <property type="entry name" value="Ribosomal_uL10"/>
    <property type="match status" value="1"/>
</dbReference>
<evidence type="ECO:0000313" key="7">
    <source>
        <dbReference type="EMBL" id="MBL0849105.1"/>
    </source>
</evidence>
<dbReference type="AlphaFoldDB" id="A0A937ACA3"/>
<dbReference type="PANTHER" id="PTHR11560">
    <property type="entry name" value="39S RIBOSOMAL PROTEIN L10, MITOCHONDRIAL"/>
    <property type="match status" value="1"/>
</dbReference>
<proteinExistence type="inferred from homology"/>
<accession>A0A937ACA3</accession>
<dbReference type="NCBIfam" id="NF000955">
    <property type="entry name" value="PRK00099.1-1"/>
    <property type="match status" value="1"/>
</dbReference>
<evidence type="ECO:0000256" key="1">
    <source>
        <dbReference type="ARBA" id="ARBA00002633"/>
    </source>
</evidence>
<dbReference type="EMBL" id="SEOL01000005">
    <property type="protein sequence ID" value="MBL0849105.1"/>
    <property type="molecule type" value="Genomic_DNA"/>
</dbReference>
<keyword evidence="4 6" id="KW-0687">Ribonucleoprotein</keyword>
<reference evidence="7" key="1">
    <citation type="submission" date="2019-02" db="EMBL/GenBank/DDBJ databases">
        <title>A novel Candidatus Liberibacter species associated with the New Zealand native fuchsia psyllid, Ctenarytaina fuchsiae.</title>
        <authorList>
            <person name="Thompson S.M."/>
            <person name="Jorgensen N."/>
            <person name="David C."/>
            <person name="Bulman S.R."/>
            <person name="Smith G.R."/>
        </authorList>
    </citation>
    <scope>NUCLEOTIDE SEQUENCE</scope>
    <source>
        <strain evidence="7">Oxford</strain>
    </source>
</reference>
<keyword evidence="6" id="KW-0699">rRNA-binding</keyword>
<protein>
    <recommendedName>
        <fullName evidence="5 6">Large ribosomal subunit protein uL10</fullName>
    </recommendedName>
</protein>
<comment type="similarity">
    <text evidence="2 6">Belongs to the universal ribosomal protein uL10 family.</text>
</comment>
<dbReference type="InterPro" id="IPR022973">
    <property type="entry name" value="Ribosomal_uL10_bac"/>
</dbReference>
<evidence type="ECO:0000256" key="3">
    <source>
        <dbReference type="ARBA" id="ARBA00022980"/>
    </source>
</evidence>
<evidence type="ECO:0000256" key="5">
    <source>
        <dbReference type="ARBA" id="ARBA00035202"/>
    </source>
</evidence>
<dbReference type="InterPro" id="IPR047865">
    <property type="entry name" value="Ribosomal_uL10_bac_type"/>
</dbReference>
<name>A0A937ACA3_9HYPH</name>
<dbReference type="SUPFAM" id="SSF160369">
    <property type="entry name" value="Ribosomal protein L10-like"/>
    <property type="match status" value="1"/>
</dbReference>
<comment type="caution">
    <text evidence="7">The sequence shown here is derived from an EMBL/GenBank/DDBJ whole genome shotgun (WGS) entry which is preliminary data.</text>
</comment>
<evidence type="ECO:0000313" key="8">
    <source>
        <dbReference type="Proteomes" id="UP000736856"/>
    </source>
</evidence>
<dbReference type="GO" id="GO:0015934">
    <property type="term" value="C:large ribosomal subunit"/>
    <property type="evidence" value="ECO:0007669"/>
    <property type="project" value="InterPro"/>
</dbReference>
<dbReference type="Pfam" id="PF00466">
    <property type="entry name" value="Ribosomal_L10"/>
    <property type="match status" value="1"/>
</dbReference>
<dbReference type="Proteomes" id="UP000736856">
    <property type="component" value="Unassembled WGS sequence"/>
</dbReference>
<keyword evidence="3 6" id="KW-0689">Ribosomal protein</keyword>
<dbReference type="InterPro" id="IPR043141">
    <property type="entry name" value="Ribosomal_uL10-like_sf"/>
</dbReference>
<sequence length="172" mass="18857">MNREEKSVEIAELSKIFSSFSSIIVANYHGISVSQVNDLRKRLREAGGCVKVIKNSLVKIAIRDTDFQGMSDLFVGQSMIVYSSDPIVAPKVSVGFANDNNRFVIIGGVLEGGVLDKDSIQKIASLPSIDKVRAKIINAIQFNASQLVRILGAPQTQIVRVFSAYVEKDQQQ</sequence>
<dbReference type="InterPro" id="IPR002363">
    <property type="entry name" value="Ribosomal_uL10_CS_bac"/>
</dbReference>
<evidence type="ECO:0000256" key="6">
    <source>
        <dbReference type="HAMAP-Rule" id="MF_00362"/>
    </source>
</evidence>
<dbReference type="GO" id="GO:0006412">
    <property type="term" value="P:translation"/>
    <property type="evidence" value="ECO:0007669"/>
    <property type="project" value="UniProtKB-UniRule"/>
</dbReference>
<dbReference type="GO" id="GO:0003735">
    <property type="term" value="F:structural constituent of ribosome"/>
    <property type="evidence" value="ECO:0007669"/>
    <property type="project" value="InterPro"/>
</dbReference>
<comment type="function">
    <text evidence="1 6">Forms part of the ribosomal stalk, playing a central role in the interaction of the ribosome with GTP-bound translation factors.</text>
</comment>
<evidence type="ECO:0000256" key="2">
    <source>
        <dbReference type="ARBA" id="ARBA00008889"/>
    </source>
</evidence>
<dbReference type="Gene3D" id="3.30.70.1730">
    <property type="match status" value="1"/>
</dbReference>
<dbReference type="InterPro" id="IPR001790">
    <property type="entry name" value="Ribosomal_uL10"/>
</dbReference>
<organism evidence="7 8">
    <name type="scientific">Candidatus Liberibacter ctenarytainae</name>
    <dbReference type="NCBI Taxonomy" id="2020335"/>
    <lineage>
        <taxon>Bacteria</taxon>
        <taxon>Pseudomonadati</taxon>
        <taxon>Pseudomonadota</taxon>
        <taxon>Alphaproteobacteria</taxon>
        <taxon>Hyphomicrobiales</taxon>
        <taxon>Rhizobiaceae</taxon>
        <taxon>Liberibacter</taxon>
    </lineage>
</organism>
<gene>
    <name evidence="6" type="primary">rplJ</name>
    <name evidence="7" type="ORF">EU981_03370</name>
</gene>
<dbReference type="GO" id="GO:0070180">
    <property type="term" value="F:large ribosomal subunit rRNA binding"/>
    <property type="evidence" value="ECO:0007669"/>
    <property type="project" value="UniProtKB-UniRule"/>
</dbReference>
<keyword evidence="6" id="KW-0694">RNA-binding</keyword>
<evidence type="ECO:0000256" key="4">
    <source>
        <dbReference type="ARBA" id="ARBA00023274"/>
    </source>
</evidence>
<dbReference type="CDD" id="cd05797">
    <property type="entry name" value="Ribosomal_L10"/>
    <property type="match status" value="1"/>
</dbReference>